<protein>
    <submittedName>
        <fullName evidence="2">Uncharacterized protein</fullName>
    </submittedName>
</protein>
<dbReference type="EMBL" id="JAUEPT010000043">
    <property type="protein sequence ID" value="KAK0438479.1"/>
    <property type="molecule type" value="Genomic_DNA"/>
</dbReference>
<evidence type="ECO:0000313" key="2">
    <source>
        <dbReference type="EMBL" id="KAK0438479.1"/>
    </source>
</evidence>
<sequence>MSKFEVYGYEFLPDPPLGRNGVNRVSFQCMYNYPYPTPDLSRYAGEHLANYQTISSGVQNYIIWFSANAKSKGQCLNRMTDFYHKWHHPEDVSSLWYGTIVVFKIVAGGRDAHRNWDDVGSRPRVKRRVTNTTGALRSRVSKIVIKTPLGTAQRGSARYPKGRSSIDGDPTNKRTDMKKKRETNFVGVKDNSPPFYTSENYLIIAFRKLDCVFLPELGQ</sequence>
<keyword evidence="3" id="KW-1185">Reference proteome</keyword>
<gene>
    <name evidence="2" type="ORF">EV421DRAFT_1971649</name>
</gene>
<reference evidence="2" key="1">
    <citation type="submission" date="2023-06" db="EMBL/GenBank/DDBJ databases">
        <authorList>
            <consortium name="Lawrence Berkeley National Laboratory"/>
            <person name="Ahrendt S."/>
            <person name="Sahu N."/>
            <person name="Indic B."/>
            <person name="Wong-Bajracharya J."/>
            <person name="Merenyi Z."/>
            <person name="Ke H.-M."/>
            <person name="Monk M."/>
            <person name="Kocsube S."/>
            <person name="Drula E."/>
            <person name="Lipzen A."/>
            <person name="Balint B."/>
            <person name="Henrissat B."/>
            <person name="Andreopoulos B."/>
            <person name="Martin F.M."/>
            <person name="Harder C.B."/>
            <person name="Rigling D."/>
            <person name="Ford K.L."/>
            <person name="Foster G.D."/>
            <person name="Pangilinan J."/>
            <person name="Papanicolaou A."/>
            <person name="Barry K."/>
            <person name="LaButti K."/>
            <person name="Viragh M."/>
            <person name="Koriabine M."/>
            <person name="Yan M."/>
            <person name="Riley R."/>
            <person name="Champramary S."/>
            <person name="Plett K.L."/>
            <person name="Tsai I.J."/>
            <person name="Slot J."/>
            <person name="Sipos G."/>
            <person name="Plett J."/>
            <person name="Nagy L.G."/>
            <person name="Grigoriev I.V."/>
        </authorList>
    </citation>
    <scope>NUCLEOTIDE SEQUENCE</scope>
    <source>
        <strain evidence="2">FPL87.14</strain>
    </source>
</reference>
<organism evidence="2 3">
    <name type="scientific">Armillaria borealis</name>
    <dbReference type="NCBI Taxonomy" id="47425"/>
    <lineage>
        <taxon>Eukaryota</taxon>
        <taxon>Fungi</taxon>
        <taxon>Dikarya</taxon>
        <taxon>Basidiomycota</taxon>
        <taxon>Agaricomycotina</taxon>
        <taxon>Agaricomycetes</taxon>
        <taxon>Agaricomycetidae</taxon>
        <taxon>Agaricales</taxon>
        <taxon>Marasmiineae</taxon>
        <taxon>Physalacriaceae</taxon>
        <taxon>Armillaria</taxon>
    </lineage>
</organism>
<feature type="compositionally biased region" description="Basic and acidic residues" evidence="1">
    <location>
        <begin position="164"/>
        <end position="175"/>
    </location>
</feature>
<evidence type="ECO:0000256" key="1">
    <source>
        <dbReference type="SAM" id="MobiDB-lite"/>
    </source>
</evidence>
<dbReference type="Proteomes" id="UP001175226">
    <property type="component" value="Unassembled WGS sequence"/>
</dbReference>
<evidence type="ECO:0000313" key="3">
    <source>
        <dbReference type="Proteomes" id="UP001175226"/>
    </source>
</evidence>
<proteinExistence type="predicted"/>
<feature type="region of interest" description="Disordered" evidence="1">
    <location>
        <begin position="153"/>
        <end position="180"/>
    </location>
</feature>
<accession>A0AA39JA30</accession>
<name>A0AA39JA30_9AGAR</name>
<dbReference type="AlphaFoldDB" id="A0AA39JA30"/>
<comment type="caution">
    <text evidence="2">The sequence shown here is derived from an EMBL/GenBank/DDBJ whole genome shotgun (WGS) entry which is preliminary data.</text>
</comment>